<feature type="chain" id="PRO_5032882217" description="Apple domain-containing protein" evidence="1">
    <location>
        <begin position="24"/>
        <end position="532"/>
    </location>
</feature>
<dbReference type="AlphaFoldDB" id="A0A812TUA5"/>
<accession>A0A812TUA5</accession>
<feature type="domain" description="Apple" evidence="2">
    <location>
        <begin position="402"/>
        <end position="477"/>
    </location>
</feature>
<organism evidence="3 4">
    <name type="scientific">Symbiodinium natans</name>
    <dbReference type="NCBI Taxonomy" id="878477"/>
    <lineage>
        <taxon>Eukaryota</taxon>
        <taxon>Sar</taxon>
        <taxon>Alveolata</taxon>
        <taxon>Dinophyceae</taxon>
        <taxon>Suessiales</taxon>
        <taxon>Symbiodiniaceae</taxon>
        <taxon>Symbiodinium</taxon>
    </lineage>
</organism>
<keyword evidence="1" id="KW-0732">Signal</keyword>
<protein>
    <recommendedName>
        <fullName evidence="2">Apple domain-containing protein</fullName>
    </recommendedName>
</protein>
<dbReference type="InterPro" id="IPR003609">
    <property type="entry name" value="Pan_app"/>
</dbReference>
<dbReference type="PROSITE" id="PS50948">
    <property type="entry name" value="PAN"/>
    <property type="match status" value="1"/>
</dbReference>
<dbReference type="OrthoDB" id="409333at2759"/>
<evidence type="ECO:0000313" key="3">
    <source>
        <dbReference type="EMBL" id="CAE7538269.1"/>
    </source>
</evidence>
<dbReference type="Proteomes" id="UP000604046">
    <property type="component" value="Unassembled WGS sequence"/>
</dbReference>
<reference evidence="3" key="1">
    <citation type="submission" date="2021-02" db="EMBL/GenBank/DDBJ databases">
        <authorList>
            <person name="Dougan E. K."/>
            <person name="Rhodes N."/>
            <person name="Thang M."/>
            <person name="Chan C."/>
        </authorList>
    </citation>
    <scope>NUCLEOTIDE SEQUENCE</scope>
</reference>
<evidence type="ECO:0000256" key="1">
    <source>
        <dbReference type="SAM" id="SignalP"/>
    </source>
</evidence>
<evidence type="ECO:0000259" key="2">
    <source>
        <dbReference type="PROSITE" id="PS50948"/>
    </source>
</evidence>
<gene>
    <name evidence="3" type="ORF">SNAT2548_LOCUS30175</name>
</gene>
<name>A0A812TUA5_9DINO</name>
<feature type="signal peptide" evidence="1">
    <location>
        <begin position="1"/>
        <end position="23"/>
    </location>
</feature>
<comment type="caution">
    <text evidence="3">The sequence shown here is derived from an EMBL/GenBank/DDBJ whole genome shotgun (WGS) entry which is preliminary data.</text>
</comment>
<sequence>MQTIRRIMTTVVLLRFCLSGARERMNPFKPFSVYVPFDDVDKMMVHISWNYSSDGSWKLRHHLSMEHGRSVPLPDEQLRELTTRLENAYDAQRTLDPVFFNRKQRRWRRGWVRSPRCGSLEPYWDKFNLSLALWNAYSVLTASDLPRSKVLVNIGAGDGPGAGQSLDPVWVLALSFHLHAVFVEPGPAEFQELNHNIKAHRTPLNLISEPYMMALKPEQIPNLLQRSALLQSAALLDVLKVDIDVNDCDVAASFLRERRARIVLIEVNPSFPPPILFCQHASSPPHANTKPLHGCSLSYMVELFATFDMWLYRFDGQDALFVDSALARELTAAFGDRFPKDEIDCFQWPRLLPSTASAPVDEFRNWFYDLEAEEQLQIAARTAMSQYARYRGLCSVEATASCSWHEAARGVLKGPAYRKLIADSQAACKHACCDDSSCHAASFSWSAGGMCMLHKQVHLHTPRAESDGGVVLVRREARDEKACMEAFQSLQPQLPMTIGLPICGHSCQFPSWPSQSSQPGTGSEKNRHSAIT</sequence>
<proteinExistence type="predicted"/>
<evidence type="ECO:0000313" key="4">
    <source>
        <dbReference type="Proteomes" id="UP000604046"/>
    </source>
</evidence>
<keyword evidence="4" id="KW-1185">Reference proteome</keyword>
<dbReference type="EMBL" id="CAJNDS010002594">
    <property type="protein sequence ID" value="CAE7538269.1"/>
    <property type="molecule type" value="Genomic_DNA"/>
</dbReference>